<dbReference type="HOGENOM" id="CLU_000288_2_9_1"/>
<dbReference type="Pfam" id="PF00069">
    <property type="entry name" value="Pkinase"/>
    <property type="match status" value="1"/>
</dbReference>
<dbReference type="Gene3D" id="1.10.510.10">
    <property type="entry name" value="Transferase(Phosphotransferase) domain 1"/>
    <property type="match status" value="1"/>
</dbReference>
<feature type="domain" description="Protein kinase" evidence="6">
    <location>
        <begin position="34"/>
        <end position="333"/>
    </location>
</feature>
<dbReference type="OrthoDB" id="248923at2759"/>
<dbReference type="InterPro" id="IPR000719">
    <property type="entry name" value="Prot_kinase_dom"/>
</dbReference>
<keyword evidence="2 4" id="KW-0547">Nucleotide-binding</keyword>
<dbReference type="GO" id="GO:0004672">
    <property type="term" value="F:protein kinase activity"/>
    <property type="evidence" value="ECO:0007669"/>
    <property type="project" value="InterPro"/>
</dbReference>
<dbReference type="SMART" id="SM00220">
    <property type="entry name" value="S_TKc"/>
    <property type="match status" value="1"/>
</dbReference>
<reference evidence="8" key="2">
    <citation type="submission" date="2015-01" db="EMBL/GenBank/DDBJ databases">
        <title>Evolutionary Origins and Diversification of the Mycorrhizal Mutualists.</title>
        <authorList>
            <consortium name="DOE Joint Genome Institute"/>
            <consortium name="Mycorrhizal Genomics Consortium"/>
            <person name="Kohler A."/>
            <person name="Kuo A."/>
            <person name="Nagy L.G."/>
            <person name="Floudas D."/>
            <person name="Copeland A."/>
            <person name="Barry K.W."/>
            <person name="Cichocki N."/>
            <person name="Veneault-Fourrey C."/>
            <person name="LaButti K."/>
            <person name="Lindquist E.A."/>
            <person name="Lipzen A."/>
            <person name="Lundell T."/>
            <person name="Morin E."/>
            <person name="Murat C."/>
            <person name="Riley R."/>
            <person name="Ohm R."/>
            <person name="Sun H."/>
            <person name="Tunlid A."/>
            <person name="Henrissat B."/>
            <person name="Grigoriev I.V."/>
            <person name="Hibbett D.S."/>
            <person name="Martin F."/>
        </authorList>
    </citation>
    <scope>NUCLEOTIDE SEQUENCE [LARGE SCALE GENOMIC DNA]</scope>
    <source>
        <strain evidence="8">MAFF 305830</strain>
    </source>
</reference>
<evidence type="ECO:0000259" key="6">
    <source>
        <dbReference type="PROSITE" id="PS50011"/>
    </source>
</evidence>
<keyword evidence="3 4" id="KW-0067">ATP-binding</keyword>
<dbReference type="EMBL" id="KN824280">
    <property type="protein sequence ID" value="KIM32337.1"/>
    <property type="molecule type" value="Genomic_DNA"/>
</dbReference>
<dbReference type="Proteomes" id="UP000054097">
    <property type="component" value="Unassembled WGS sequence"/>
</dbReference>
<evidence type="ECO:0000256" key="2">
    <source>
        <dbReference type="ARBA" id="ARBA00022741"/>
    </source>
</evidence>
<dbReference type="PROSITE" id="PS50011">
    <property type="entry name" value="PROTEIN_KINASE_DOM"/>
    <property type="match status" value="1"/>
</dbReference>
<evidence type="ECO:0000256" key="5">
    <source>
        <dbReference type="SAM" id="MobiDB-lite"/>
    </source>
</evidence>
<dbReference type="STRING" id="933852.A0A0C2XTW4"/>
<dbReference type="Gene3D" id="3.30.200.20">
    <property type="entry name" value="Phosphorylase Kinase, domain 1"/>
    <property type="match status" value="1"/>
</dbReference>
<dbReference type="PANTHER" id="PTHR48014:SF21">
    <property type="entry name" value="SERINE_THREONINE-PROTEIN KINASE FRAY2"/>
    <property type="match status" value="1"/>
</dbReference>
<evidence type="ECO:0000313" key="8">
    <source>
        <dbReference type="Proteomes" id="UP000054097"/>
    </source>
</evidence>
<sequence length="570" mass="62564">MATDEHVVASEKTKEWIGAVTDEWAMYSGNPVDYTIGQPIGFGASSIVYNAHFRHPETKQTWPVALKVVDLERLPQSALMLLTRETQVMSLSKHPHVLRVRGTWVENRKLYIALRLMQSGSISDVMRYKFPAGVEEEVARCILKQALEGLKSIHYSYLHVNGLVHRDIKAANLLLDDDGTVLVGDLGVAASLSDEDAHNHAANIPLRRKTHGEPLPPLQPFVGGRTLGKRKSFVGTPCWMAPEVIAQKQYDASADIWSLGITALELCNGRAPHSRDTPSRILQKILHNDPPKLDRKAGNHRYSQEFKEIIESCLVKDPSQRPTAAQLLETQFFKGAKKKNYLVSTLIVGLPPLTARQERRKQPSIISNLSADSWDFASTIHLTATASPTHSLNPQPASPNRAHPERVMTLPDAAVFEMEEKEERGYPNRQIGTRSPSSPSNSRASSASYSRPAMMPRTVSISEEENIPESDPTPSTTPHLNVMPEVVSKSVSSSSSSSNPVGPATPPSNAPSSSVPGSGRSGSTNPSIWKRLTGKSKDGKEKDTDLKRVKSQSRTSSLVGALLERTTSRK</sequence>
<evidence type="ECO:0000256" key="1">
    <source>
        <dbReference type="ARBA" id="ARBA00008874"/>
    </source>
</evidence>
<feature type="compositionally biased region" description="Low complexity" evidence="5">
    <location>
        <begin position="486"/>
        <end position="498"/>
    </location>
</feature>
<dbReference type="AlphaFoldDB" id="A0A0C2XTW4"/>
<evidence type="ECO:0000256" key="3">
    <source>
        <dbReference type="ARBA" id="ARBA00022840"/>
    </source>
</evidence>
<protein>
    <recommendedName>
        <fullName evidence="6">Protein kinase domain-containing protein</fullName>
    </recommendedName>
</protein>
<gene>
    <name evidence="7" type="ORF">M408DRAFT_6589</name>
</gene>
<comment type="similarity">
    <text evidence="1">Belongs to the protein kinase superfamily. STE Ser/Thr protein kinase family. STE20 subfamily.</text>
</comment>
<feature type="region of interest" description="Disordered" evidence="5">
    <location>
        <begin position="385"/>
        <end position="406"/>
    </location>
</feature>
<dbReference type="InterPro" id="IPR008271">
    <property type="entry name" value="Ser/Thr_kinase_AS"/>
</dbReference>
<dbReference type="PANTHER" id="PTHR48014">
    <property type="entry name" value="SERINE/THREONINE-PROTEIN KINASE FRAY2"/>
    <property type="match status" value="1"/>
</dbReference>
<dbReference type="GO" id="GO:0043539">
    <property type="term" value="F:protein serine/threonine kinase activator activity"/>
    <property type="evidence" value="ECO:0007669"/>
    <property type="project" value="InterPro"/>
</dbReference>
<dbReference type="GO" id="GO:0005524">
    <property type="term" value="F:ATP binding"/>
    <property type="evidence" value="ECO:0007669"/>
    <property type="project" value="UniProtKB-UniRule"/>
</dbReference>
<dbReference type="InterPro" id="IPR017441">
    <property type="entry name" value="Protein_kinase_ATP_BS"/>
</dbReference>
<accession>A0A0C2XTW4</accession>
<feature type="compositionally biased region" description="Low complexity" evidence="5">
    <location>
        <begin position="510"/>
        <end position="523"/>
    </location>
</feature>
<reference evidence="7 8" key="1">
    <citation type="submission" date="2014-04" db="EMBL/GenBank/DDBJ databases">
        <authorList>
            <consortium name="DOE Joint Genome Institute"/>
            <person name="Kuo A."/>
            <person name="Zuccaro A."/>
            <person name="Kohler A."/>
            <person name="Nagy L.G."/>
            <person name="Floudas D."/>
            <person name="Copeland A."/>
            <person name="Barry K.W."/>
            <person name="Cichocki N."/>
            <person name="Veneault-Fourrey C."/>
            <person name="LaButti K."/>
            <person name="Lindquist E.A."/>
            <person name="Lipzen A."/>
            <person name="Lundell T."/>
            <person name="Morin E."/>
            <person name="Murat C."/>
            <person name="Sun H."/>
            <person name="Tunlid A."/>
            <person name="Henrissat B."/>
            <person name="Grigoriev I.V."/>
            <person name="Hibbett D.S."/>
            <person name="Martin F."/>
            <person name="Nordberg H.P."/>
            <person name="Cantor M.N."/>
            <person name="Hua S.X."/>
        </authorList>
    </citation>
    <scope>NUCLEOTIDE SEQUENCE [LARGE SCALE GENOMIC DNA]</scope>
    <source>
        <strain evidence="7 8">MAFF 305830</strain>
    </source>
</reference>
<dbReference type="PROSITE" id="PS00108">
    <property type="entry name" value="PROTEIN_KINASE_ST"/>
    <property type="match status" value="1"/>
</dbReference>
<organism evidence="7 8">
    <name type="scientific">Serendipita vermifera MAFF 305830</name>
    <dbReference type="NCBI Taxonomy" id="933852"/>
    <lineage>
        <taxon>Eukaryota</taxon>
        <taxon>Fungi</taxon>
        <taxon>Dikarya</taxon>
        <taxon>Basidiomycota</taxon>
        <taxon>Agaricomycotina</taxon>
        <taxon>Agaricomycetes</taxon>
        <taxon>Sebacinales</taxon>
        <taxon>Serendipitaceae</taxon>
        <taxon>Serendipita</taxon>
    </lineage>
</organism>
<proteinExistence type="inferred from homology"/>
<evidence type="ECO:0000313" key="7">
    <source>
        <dbReference type="EMBL" id="KIM32337.1"/>
    </source>
</evidence>
<dbReference type="InterPro" id="IPR011009">
    <property type="entry name" value="Kinase-like_dom_sf"/>
</dbReference>
<dbReference type="InterPro" id="IPR047173">
    <property type="entry name" value="STRAD_A/B-like"/>
</dbReference>
<feature type="binding site" evidence="4">
    <location>
        <position position="67"/>
    </location>
    <ligand>
        <name>ATP</name>
        <dbReference type="ChEBI" id="CHEBI:30616"/>
    </ligand>
</feature>
<feature type="compositionally biased region" description="Low complexity" evidence="5">
    <location>
        <begin position="434"/>
        <end position="453"/>
    </location>
</feature>
<evidence type="ECO:0000256" key="4">
    <source>
        <dbReference type="PROSITE-ProRule" id="PRU10141"/>
    </source>
</evidence>
<name>A0A0C2XTW4_SERVB</name>
<feature type="region of interest" description="Disordered" evidence="5">
    <location>
        <begin position="420"/>
        <end position="570"/>
    </location>
</feature>
<keyword evidence="8" id="KW-1185">Reference proteome</keyword>
<feature type="compositionally biased region" description="Basic and acidic residues" evidence="5">
    <location>
        <begin position="535"/>
        <end position="548"/>
    </location>
</feature>
<feature type="compositionally biased region" description="Polar residues" evidence="5">
    <location>
        <begin position="385"/>
        <end position="395"/>
    </location>
</feature>
<dbReference type="PROSITE" id="PS00107">
    <property type="entry name" value="PROTEIN_KINASE_ATP"/>
    <property type="match status" value="1"/>
</dbReference>
<dbReference type="SUPFAM" id="SSF56112">
    <property type="entry name" value="Protein kinase-like (PK-like)"/>
    <property type="match status" value="1"/>
</dbReference>